<dbReference type="Pfam" id="PF02810">
    <property type="entry name" value="SEC-C"/>
    <property type="match status" value="1"/>
</dbReference>
<dbReference type="InterPro" id="IPR004027">
    <property type="entry name" value="SEC_C_motif"/>
</dbReference>
<feature type="compositionally biased region" description="Low complexity" evidence="2">
    <location>
        <begin position="458"/>
        <end position="467"/>
    </location>
</feature>
<feature type="domain" description="OTU" evidence="3">
    <location>
        <begin position="68"/>
        <end position="192"/>
    </location>
</feature>
<dbReference type="GO" id="GO:0016579">
    <property type="term" value="P:protein deubiquitination"/>
    <property type="evidence" value="ECO:0007669"/>
    <property type="project" value="TreeGrafter"/>
</dbReference>
<dbReference type="GO" id="GO:0004843">
    <property type="term" value="F:cysteine-type deubiquitinase activity"/>
    <property type="evidence" value="ECO:0007669"/>
    <property type="project" value="TreeGrafter"/>
</dbReference>
<accession>A0A150G9D7</accession>
<dbReference type="Pfam" id="PF02338">
    <property type="entry name" value="OTU"/>
    <property type="match status" value="1"/>
</dbReference>
<feature type="compositionally biased region" description="Low complexity" evidence="2">
    <location>
        <begin position="280"/>
        <end position="291"/>
    </location>
</feature>
<reference evidence="5" key="1">
    <citation type="journal article" date="2016" name="Nat. Commun.">
        <title>The Gonium pectorale genome demonstrates co-option of cell cycle regulation during the evolution of multicellularity.</title>
        <authorList>
            <person name="Hanschen E.R."/>
            <person name="Marriage T.N."/>
            <person name="Ferris P.J."/>
            <person name="Hamaji T."/>
            <person name="Toyoda A."/>
            <person name="Fujiyama A."/>
            <person name="Neme R."/>
            <person name="Noguchi H."/>
            <person name="Minakuchi Y."/>
            <person name="Suzuki M."/>
            <person name="Kawai-Toyooka H."/>
            <person name="Smith D.R."/>
            <person name="Sparks H."/>
            <person name="Anderson J."/>
            <person name="Bakaric R."/>
            <person name="Luria V."/>
            <person name="Karger A."/>
            <person name="Kirschner M.W."/>
            <person name="Durand P.M."/>
            <person name="Michod R.E."/>
            <person name="Nozaki H."/>
            <person name="Olson B.J."/>
        </authorList>
    </citation>
    <scope>NUCLEOTIDE SEQUENCE [LARGE SCALE GENOMIC DNA]</scope>
    <source>
        <strain evidence="5">NIES-2863</strain>
    </source>
</reference>
<keyword evidence="5" id="KW-1185">Reference proteome</keyword>
<organism evidence="4 5">
    <name type="scientific">Gonium pectorale</name>
    <name type="common">Green alga</name>
    <dbReference type="NCBI Taxonomy" id="33097"/>
    <lineage>
        <taxon>Eukaryota</taxon>
        <taxon>Viridiplantae</taxon>
        <taxon>Chlorophyta</taxon>
        <taxon>core chlorophytes</taxon>
        <taxon>Chlorophyceae</taxon>
        <taxon>CS clade</taxon>
        <taxon>Chlamydomonadales</taxon>
        <taxon>Volvocaceae</taxon>
        <taxon>Gonium</taxon>
    </lineage>
</organism>
<dbReference type="InterPro" id="IPR050704">
    <property type="entry name" value="Peptidase_C85-like"/>
</dbReference>
<dbReference type="Proteomes" id="UP000075714">
    <property type="component" value="Unassembled WGS sequence"/>
</dbReference>
<feature type="compositionally biased region" description="Low complexity" evidence="2">
    <location>
        <begin position="362"/>
        <end position="381"/>
    </location>
</feature>
<feature type="compositionally biased region" description="Basic and acidic residues" evidence="2">
    <location>
        <begin position="17"/>
        <end position="40"/>
    </location>
</feature>
<comment type="similarity">
    <text evidence="1">Belongs to the peptidase C85 family.</text>
</comment>
<dbReference type="SUPFAM" id="SSF103642">
    <property type="entry name" value="Sec-C motif"/>
    <property type="match status" value="1"/>
</dbReference>
<dbReference type="OrthoDB" id="415023at2759"/>
<dbReference type="STRING" id="33097.A0A150G9D7"/>
<gene>
    <name evidence="4" type="ORF">GPECTOR_46g244</name>
</gene>
<dbReference type="InterPro" id="IPR003323">
    <property type="entry name" value="OTU_dom"/>
</dbReference>
<feature type="compositionally biased region" description="Basic and acidic residues" evidence="2">
    <location>
        <begin position="345"/>
        <end position="356"/>
    </location>
</feature>
<dbReference type="EMBL" id="LSYV01000047">
    <property type="protein sequence ID" value="KXZ46175.1"/>
    <property type="molecule type" value="Genomic_DNA"/>
</dbReference>
<dbReference type="SUPFAM" id="SSF54001">
    <property type="entry name" value="Cysteine proteinases"/>
    <property type="match status" value="1"/>
</dbReference>
<sequence>MAKKDKISVKKGVAIAKKGEPAKQADGDDAGAKSKKATKDKGKRAGKGAWHVSSGGDDLEAELASLGLRIKEIVGDGNCFFRALSDQLQGDEKSHGQLRARVVGYIGEHQDDFAPFIEDDESFGSYVARMRKDGTWAGYMEVVAASRCLEANLTIYQAGQPRWRVLSQPEDAAPMLHLSYHDGQHYNSVRCADDFSSGTKPAPVVIRGDGTLAVRPQRAAGDGDWDERDELRVAESTACSDMALVRRALEEARGDVDGAIERVIEALAQAEPTEPQLERGAGASAEVGAGADPSPSAQPPEKAEASDGAVPGPGARDSGGDITGAEGEAGKQRDGYLEGTSRCSGGEDKAGRETRGDGTPGQGAASGAATAAATPASPSAGDGVQAEGVKAAGRETTAAAAGRSRKADGPRKAAAAGPAAPSNNKRCPCGSGKKYKACCGPAAAAAGRRRAAGGDGDAGTPDGSSAGGTVLAAQVAALVI</sequence>
<feature type="region of interest" description="Disordered" evidence="2">
    <location>
        <begin position="446"/>
        <end position="467"/>
    </location>
</feature>
<protein>
    <recommendedName>
        <fullName evidence="3">OTU domain-containing protein</fullName>
    </recommendedName>
</protein>
<evidence type="ECO:0000256" key="2">
    <source>
        <dbReference type="SAM" id="MobiDB-lite"/>
    </source>
</evidence>
<proteinExistence type="inferred from homology"/>
<dbReference type="CDD" id="cd22771">
    <property type="entry name" value="OTU_plant_OTU7-like"/>
    <property type="match status" value="1"/>
</dbReference>
<dbReference type="PANTHER" id="PTHR12419">
    <property type="entry name" value="OTU DOMAIN CONTAINING PROTEIN"/>
    <property type="match status" value="1"/>
</dbReference>
<dbReference type="Gene3D" id="3.90.70.80">
    <property type="match status" value="1"/>
</dbReference>
<dbReference type="InterPro" id="IPR038765">
    <property type="entry name" value="Papain-like_cys_pep_sf"/>
</dbReference>
<feature type="region of interest" description="Disordered" evidence="2">
    <location>
        <begin position="269"/>
        <end position="429"/>
    </location>
</feature>
<evidence type="ECO:0000313" key="4">
    <source>
        <dbReference type="EMBL" id="KXZ46175.1"/>
    </source>
</evidence>
<name>A0A150G9D7_GONPE</name>
<evidence type="ECO:0000259" key="3">
    <source>
        <dbReference type="PROSITE" id="PS50802"/>
    </source>
</evidence>
<dbReference type="AlphaFoldDB" id="A0A150G9D7"/>
<evidence type="ECO:0000256" key="1">
    <source>
        <dbReference type="ARBA" id="ARBA00010407"/>
    </source>
</evidence>
<feature type="region of interest" description="Disordered" evidence="2">
    <location>
        <begin position="1"/>
        <end position="51"/>
    </location>
</feature>
<dbReference type="PANTHER" id="PTHR12419:SF7">
    <property type="entry name" value="OTU DOMAIN-CONTAINING PROTEIN 3"/>
    <property type="match status" value="1"/>
</dbReference>
<dbReference type="Gene3D" id="3.10.450.50">
    <property type="match status" value="1"/>
</dbReference>
<dbReference type="PROSITE" id="PS50802">
    <property type="entry name" value="OTU"/>
    <property type="match status" value="1"/>
</dbReference>
<comment type="caution">
    <text evidence="4">The sequence shown here is derived from an EMBL/GenBank/DDBJ whole genome shotgun (WGS) entry which is preliminary data.</text>
</comment>
<evidence type="ECO:0000313" key="5">
    <source>
        <dbReference type="Proteomes" id="UP000075714"/>
    </source>
</evidence>